<keyword evidence="1" id="KW-0175">Coiled coil</keyword>
<evidence type="ECO:0000313" key="3">
    <source>
        <dbReference type="Proteomes" id="UP000215914"/>
    </source>
</evidence>
<reference evidence="2" key="2">
    <citation type="submission" date="2020-06" db="EMBL/GenBank/DDBJ databases">
        <title>Helianthus annuus Genome sequencing and assembly Release 2.</title>
        <authorList>
            <person name="Gouzy J."/>
            <person name="Langlade N."/>
            <person name="Munos S."/>
        </authorList>
    </citation>
    <scope>NUCLEOTIDE SEQUENCE</scope>
    <source>
        <tissue evidence="2">Leaves</tissue>
    </source>
</reference>
<gene>
    <name evidence="2" type="ORF">HanXRQr2_Chr04g0151271</name>
</gene>
<protein>
    <submittedName>
        <fullName evidence="2">Uncharacterized protein</fullName>
    </submittedName>
</protein>
<accession>A0A9K3NQ47</accession>
<evidence type="ECO:0000256" key="1">
    <source>
        <dbReference type="SAM" id="Coils"/>
    </source>
</evidence>
<sequence>MNTTMVDAVSGPRRLAEIRRWWMHDNSELHQARMTIQELMDEKYRLESQLQAASLGESRFVSEKNKSEDDLKRLTANLAEERVIWVRDIAEKNRILSHAKAVQEEPERKAVNEA</sequence>
<dbReference type="AlphaFoldDB" id="A0A9K3NQ47"/>
<dbReference type="Gramene" id="mRNA:HanXRQr2_Chr04g0151271">
    <property type="protein sequence ID" value="CDS:HanXRQr2_Chr04g0151271.1"/>
    <property type="gene ID" value="HanXRQr2_Chr04g0151271"/>
</dbReference>
<evidence type="ECO:0000313" key="2">
    <source>
        <dbReference type="EMBL" id="KAF5808942.1"/>
    </source>
</evidence>
<dbReference type="EMBL" id="MNCJ02000319">
    <property type="protein sequence ID" value="KAF5808942.1"/>
    <property type="molecule type" value="Genomic_DNA"/>
</dbReference>
<keyword evidence="3" id="KW-1185">Reference proteome</keyword>
<organism evidence="2 3">
    <name type="scientific">Helianthus annuus</name>
    <name type="common">Common sunflower</name>
    <dbReference type="NCBI Taxonomy" id="4232"/>
    <lineage>
        <taxon>Eukaryota</taxon>
        <taxon>Viridiplantae</taxon>
        <taxon>Streptophyta</taxon>
        <taxon>Embryophyta</taxon>
        <taxon>Tracheophyta</taxon>
        <taxon>Spermatophyta</taxon>
        <taxon>Magnoliopsida</taxon>
        <taxon>eudicotyledons</taxon>
        <taxon>Gunneridae</taxon>
        <taxon>Pentapetalae</taxon>
        <taxon>asterids</taxon>
        <taxon>campanulids</taxon>
        <taxon>Asterales</taxon>
        <taxon>Asteraceae</taxon>
        <taxon>Asteroideae</taxon>
        <taxon>Heliantheae alliance</taxon>
        <taxon>Heliantheae</taxon>
        <taxon>Helianthus</taxon>
    </lineage>
</organism>
<comment type="caution">
    <text evidence="2">The sequence shown here is derived from an EMBL/GenBank/DDBJ whole genome shotgun (WGS) entry which is preliminary data.</text>
</comment>
<dbReference type="Proteomes" id="UP000215914">
    <property type="component" value="Unassembled WGS sequence"/>
</dbReference>
<feature type="coiled-coil region" evidence="1">
    <location>
        <begin position="29"/>
        <end position="84"/>
    </location>
</feature>
<reference evidence="2" key="1">
    <citation type="journal article" date="2017" name="Nature">
        <title>The sunflower genome provides insights into oil metabolism, flowering and Asterid evolution.</title>
        <authorList>
            <person name="Badouin H."/>
            <person name="Gouzy J."/>
            <person name="Grassa C.J."/>
            <person name="Murat F."/>
            <person name="Staton S.E."/>
            <person name="Cottret L."/>
            <person name="Lelandais-Briere C."/>
            <person name="Owens G.L."/>
            <person name="Carrere S."/>
            <person name="Mayjonade B."/>
            <person name="Legrand L."/>
            <person name="Gill N."/>
            <person name="Kane N.C."/>
            <person name="Bowers J.E."/>
            <person name="Hubner S."/>
            <person name="Bellec A."/>
            <person name="Berard A."/>
            <person name="Berges H."/>
            <person name="Blanchet N."/>
            <person name="Boniface M.C."/>
            <person name="Brunel D."/>
            <person name="Catrice O."/>
            <person name="Chaidir N."/>
            <person name="Claudel C."/>
            <person name="Donnadieu C."/>
            <person name="Faraut T."/>
            <person name="Fievet G."/>
            <person name="Helmstetter N."/>
            <person name="King M."/>
            <person name="Knapp S.J."/>
            <person name="Lai Z."/>
            <person name="Le Paslier M.C."/>
            <person name="Lippi Y."/>
            <person name="Lorenzon L."/>
            <person name="Mandel J.R."/>
            <person name="Marage G."/>
            <person name="Marchand G."/>
            <person name="Marquand E."/>
            <person name="Bret-Mestries E."/>
            <person name="Morien E."/>
            <person name="Nambeesan S."/>
            <person name="Nguyen T."/>
            <person name="Pegot-Espagnet P."/>
            <person name="Pouilly N."/>
            <person name="Raftis F."/>
            <person name="Sallet E."/>
            <person name="Schiex T."/>
            <person name="Thomas J."/>
            <person name="Vandecasteele C."/>
            <person name="Vares D."/>
            <person name="Vear F."/>
            <person name="Vautrin S."/>
            <person name="Crespi M."/>
            <person name="Mangin B."/>
            <person name="Burke J.M."/>
            <person name="Salse J."/>
            <person name="Munos S."/>
            <person name="Vincourt P."/>
            <person name="Rieseberg L.H."/>
            <person name="Langlade N.B."/>
        </authorList>
    </citation>
    <scope>NUCLEOTIDE SEQUENCE</scope>
    <source>
        <tissue evidence="2">Leaves</tissue>
    </source>
</reference>
<name>A0A9K3NQ47_HELAN</name>
<proteinExistence type="predicted"/>